<dbReference type="Gramene" id="A09p25880.2_BraZ1">
    <property type="protein sequence ID" value="A09p25880.2_BraZ1.CDS"/>
    <property type="gene ID" value="A09g25880.2_BraZ1"/>
</dbReference>
<evidence type="ECO:0000313" key="1">
    <source>
        <dbReference type="EMBL" id="CAG7862121.1"/>
    </source>
</evidence>
<evidence type="ECO:0000313" key="2">
    <source>
        <dbReference type="Proteomes" id="UP000694005"/>
    </source>
</evidence>
<organism evidence="1 2">
    <name type="scientific">Brassica campestris</name>
    <name type="common">Field mustard</name>
    <dbReference type="NCBI Taxonomy" id="3711"/>
    <lineage>
        <taxon>Eukaryota</taxon>
        <taxon>Viridiplantae</taxon>
        <taxon>Streptophyta</taxon>
        <taxon>Embryophyta</taxon>
        <taxon>Tracheophyta</taxon>
        <taxon>Spermatophyta</taxon>
        <taxon>Magnoliopsida</taxon>
        <taxon>eudicotyledons</taxon>
        <taxon>Gunneridae</taxon>
        <taxon>Pentapetalae</taxon>
        <taxon>rosids</taxon>
        <taxon>malvids</taxon>
        <taxon>Brassicales</taxon>
        <taxon>Brassicaceae</taxon>
        <taxon>Brassiceae</taxon>
        <taxon>Brassica</taxon>
    </lineage>
</organism>
<reference evidence="1 2" key="1">
    <citation type="submission" date="2021-07" db="EMBL/GenBank/DDBJ databases">
        <authorList>
            <consortium name="Genoscope - CEA"/>
            <person name="William W."/>
        </authorList>
    </citation>
    <scope>NUCLEOTIDE SEQUENCE [LARGE SCALE GENOMIC DNA]</scope>
</reference>
<name>A0A8D9CRP7_BRACM</name>
<feature type="non-terminal residue" evidence="1">
    <location>
        <position position="68"/>
    </location>
</feature>
<accession>A0A8D9CRP7</accession>
<protein>
    <submittedName>
        <fullName evidence="1">Uncharacterized protein</fullName>
    </submittedName>
</protein>
<sequence length="68" mass="7909">MGFFIQKYNCKLREWLQEKDWECCKKLFSVGSIERRDGYSVLLLCLSSGSWTDGTESCVSEKDAVEFK</sequence>
<dbReference type="EMBL" id="LS974625">
    <property type="protein sequence ID" value="CAG7862121.1"/>
    <property type="molecule type" value="Genomic_DNA"/>
</dbReference>
<dbReference type="AlphaFoldDB" id="A0A8D9CRP7"/>
<proteinExistence type="predicted"/>
<gene>
    <name evidence="1" type="ORF">BRAPAZ1V2_A09P25880.2</name>
</gene>
<dbReference type="Proteomes" id="UP000694005">
    <property type="component" value="Chromosome A09"/>
</dbReference>